<gene>
    <name evidence="1" type="ORF">A2557_13370</name>
</gene>
<reference evidence="1 2" key="1">
    <citation type="journal article" date="2016" name="Nat. Commun.">
        <title>Thousands of microbial genomes shed light on interconnected biogeochemical processes in an aquifer system.</title>
        <authorList>
            <person name="Anantharaman K."/>
            <person name="Brown C.T."/>
            <person name="Hug L.A."/>
            <person name="Sharon I."/>
            <person name="Castelle C.J."/>
            <person name="Probst A.J."/>
            <person name="Thomas B.C."/>
            <person name="Singh A."/>
            <person name="Wilkins M.J."/>
            <person name="Karaoz U."/>
            <person name="Brodie E.L."/>
            <person name="Williams K.H."/>
            <person name="Hubbard S.S."/>
            <person name="Banfield J.F."/>
        </authorList>
    </citation>
    <scope>NUCLEOTIDE SEQUENCE [LARGE SCALE GENOMIC DNA]</scope>
</reference>
<accession>A0A1F6GL26</accession>
<dbReference type="Proteomes" id="UP000177583">
    <property type="component" value="Unassembled WGS sequence"/>
</dbReference>
<dbReference type="Pfam" id="PF14022">
    <property type="entry name" value="DUF4238"/>
    <property type="match status" value="1"/>
</dbReference>
<evidence type="ECO:0008006" key="3">
    <source>
        <dbReference type="Google" id="ProtNLM"/>
    </source>
</evidence>
<comment type="caution">
    <text evidence="1">The sequence shown here is derived from an EMBL/GenBank/DDBJ whole genome shotgun (WGS) entry which is preliminary data.</text>
</comment>
<sequence>MLHLYFLPPKKADQMKKRKQHYVWKHYLSAWAENGMIWCCRNDKIFNSNLTGVGQERDFYQLKPLSEKDLDSVVTRLTIR</sequence>
<dbReference type="AlphaFoldDB" id="A0A1F6GL26"/>
<dbReference type="EMBL" id="MFNF01000068">
    <property type="protein sequence ID" value="OGG98787.1"/>
    <property type="molecule type" value="Genomic_DNA"/>
</dbReference>
<evidence type="ECO:0000313" key="2">
    <source>
        <dbReference type="Proteomes" id="UP000177583"/>
    </source>
</evidence>
<proteinExistence type="predicted"/>
<organism evidence="1 2">
    <name type="scientific">Candidatus Lambdaproteobacteria bacterium RIFOXYD2_FULL_56_26</name>
    <dbReference type="NCBI Taxonomy" id="1817773"/>
    <lineage>
        <taxon>Bacteria</taxon>
        <taxon>Pseudomonadati</taxon>
        <taxon>Pseudomonadota</taxon>
        <taxon>Candidatus Lambdaproteobacteria</taxon>
    </lineage>
</organism>
<evidence type="ECO:0000313" key="1">
    <source>
        <dbReference type="EMBL" id="OGG98787.1"/>
    </source>
</evidence>
<dbReference type="InterPro" id="IPR025332">
    <property type="entry name" value="DUF4238"/>
</dbReference>
<name>A0A1F6GL26_9PROT</name>
<protein>
    <recommendedName>
        <fullName evidence="3">DUF4238 domain-containing protein</fullName>
    </recommendedName>
</protein>